<comment type="caution">
    <text evidence="1">The sequence shown here is derived from an EMBL/GenBank/DDBJ whole genome shotgun (WGS) entry which is preliminary data.</text>
</comment>
<dbReference type="EMBL" id="LAZR01007960">
    <property type="protein sequence ID" value="KKM81825.1"/>
    <property type="molecule type" value="Genomic_DNA"/>
</dbReference>
<dbReference type="AlphaFoldDB" id="A0A0F9MZ34"/>
<feature type="non-terminal residue" evidence="1">
    <location>
        <position position="1"/>
    </location>
</feature>
<sequence length="48" mass="5267">GIAMPSQEEIELRAKVIQLMRNAGVIIVGEVLDPELEKEIKGGETFQS</sequence>
<reference evidence="1" key="1">
    <citation type="journal article" date="2015" name="Nature">
        <title>Complex archaea that bridge the gap between prokaryotes and eukaryotes.</title>
        <authorList>
            <person name="Spang A."/>
            <person name="Saw J.H."/>
            <person name="Jorgensen S.L."/>
            <person name="Zaremba-Niedzwiedzka K."/>
            <person name="Martijn J."/>
            <person name="Lind A.E."/>
            <person name="van Eijk R."/>
            <person name="Schleper C."/>
            <person name="Guy L."/>
            <person name="Ettema T.J."/>
        </authorList>
    </citation>
    <scope>NUCLEOTIDE SEQUENCE</scope>
</reference>
<evidence type="ECO:0000313" key="1">
    <source>
        <dbReference type="EMBL" id="KKM81825.1"/>
    </source>
</evidence>
<gene>
    <name evidence="1" type="ORF">LCGC14_1325940</name>
</gene>
<protein>
    <submittedName>
        <fullName evidence="1">Uncharacterized protein</fullName>
    </submittedName>
</protein>
<name>A0A0F9MZ34_9ZZZZ</name>
<proteinExistence type="predicted"/>
<accession>A0A0F9MZ34</accession>
<organism evidence="1">
    <name type="scientific">marine sediment metagenome</name>
    <dbReference type="NCBI Taxonomy" id="412755"/>
    <lineage>
        <taxon>unclassified sequences</taxon>
        <taxon>metagenomes</taxon>
        <taxon>ecological metagenomes</taxon>
    </lineage>
</organism>